<dbReference type="PANTHER" id="PTHR24113:SF12">
    <property type="entry name" value="RAN GTPASE-ACTIVATING PROTEIN 1"/>
    <property type="match status" value="1"/>
</dbReference>
<dbReference type="SMART" id="SM00368">
    <property type="entry name" value="LRR_RI"/>
    <property type="match status" value="8"/>
</dbReference>
<accession>A0ABY7DMJ2</accession>
<evidence type="ECO:0000313" key="6">
    <source>
        <dbReference type="EMBL" id="WAQ98909.1"/>
    </source>
</evidence>
<organism evidence="6 7">
    <name type="scientific">Mya arenaria</name>
    <name type="common">Soft-shell clam</name>
    <dbReference type="NCBI Taxonomy" id="6604"/>
    <lineage>
        <taxon>Eukaryota</taxon>
        <taxon>Metazoa</taxon>
        <taxon>Spiralia</taxon>
        <taxon>Lophotrochozoa</taxon>
        <taxon>Mollusca</taxon>
        <taxon>Bivalvia</taxon>
        <taxon>Autobranchia</taxon>
        <taxon>Heteroconchia</taxon>
        <taxon>Euheterodonta</taxon>
        <taxon>Imparidentia</taxon>
        <taxon>Neoheterodontei</taxon>
        <taxon>Myida</taxon>
        <taxon>Myoidea</taxon>
        <taxon>Myidae</taxon>
        <taxon>Mya</taxon>
    </lineage>
</organism>
<evidence type="ECO:0000259" key="5">
    <source>
        <dbReference type="Pfam" id="PF07834"/>
    </source>
</evidence>
<dbReference type="InterPro" id="IPR027038">
    <property type="entry name" value="RanGap"/>
</dbReference>
<keyword evidence="1" id="KW-0343">GTPase activation</keyword>
<dbReference type="InterPro" id="IPR036720">
    <property type="entry name" value="RanGAP1_C_sf"/>
</dbReference>
<dbReference type="EMBL" id="CP111014">
    <property type="protein sequence ID" value="WAQ98909.1"/>
    <property type="molecule type" value="Genomic_DNA"/>
</dbReference>
<dbReference type="InterPro" id="IPR001611">
    <property type="entry name" value="Leu-rich_rpt"/>
</dbReference>
<dbReference type="SUPFAM" id="SSF69099">
    <property type="entry name" value="Ran-GTPase activating protein 1 (RanGAP1), C-terminal domain"/>
    <property type="match status" value="1"/>
</dbReference>
<feature type="region of interest" description="Disordered" evidence="4">
    <location>
        <begin position="357"/>
        <end position="388"/>
    </location>
</feature>
<dbReference type="InterPro" id="IPR009109">
    <property type="entry name" value="Ran_GTPase_activating_1_C"/>
</dbReference>
<evidence type="ECO:0000313" key="7">
    <source>
        <dbReference type="Proteomes" id="UP001164746"/>
    </source>
</evidence>
<dbReference type="InterPro" id="IPR032675">
    <property type="entry name" value="LRR_dom_sf"/>
</dbReference>
<reference evidence="6" key="1">
    <citation type="submission" date="2022-11" db="EMBL/GenBank/DDBJ databases">
        <title>Centuries of genome instability and evolution in soft-shell clam transmissible cancer (bioRxiv).</title>
        <authorList>
            <person name="Hart S.F.M."/>
            <person name="Yonemitsu M.A."/>
            <person name="Giersch R.M."/>
            <person name="Beal B.F."/>
            <person name="Arriagada G."/>
            <person name="Davis B.W."/>
            <person name="Ostrander E.A."/>
            <person name="Goff S.P."/>
            <person name="Metzger M.J."/>
        </authorList>
    </citation>
    <scope>NUCLEOTIDE SEQUENCE</scope>
    <source>
        <strain evidence="6">MELC-2E11</strain>
        <tissue evidence="6">Siphon/mantle</tissue>
    </source>
</reference>
<gene>
    <name evidence="6" type="ORF">MAR_023282</name>
</gene>
<proteinExistence type="predicted"/>
<keyword evidence="2" id="KW-0433">Leucine-rich repeat</keyword>
<dbReference type="SUPFAM" id="SSF52047">
    <property type="entry name" value="RNI-like"/>
    <property type="match status" value="1"/>
</dbReference>
<dbReference type="PANTHER" id="PTHR24113">
    <property type="entry name" value="RAN GTPASE-ACTIVATING PROTEIN 1"/>
    <property type="match status" value="1"/>
</dbReference>
<name>A0ABY7DMJ2_MYAAR</name>
<dbReference type="Gene3D" id="1.25.40.200">
    <property type="entry name" value="Ran-GTPase activating protein 1, C-terminal domain"/>
    <property type="match status" value="1"/>
</dbReference>
<dbReference type="CDD" id="cd00116">
    <property type="entry name" value="LRR_RI"/>
    <property type="match status" value="1"/>
</dbReference>
<feature type="domain" description="Ran-GTPase activating protein 1 C-terminal" evidence="5">
    <location>
        <begin position="404"/>
        <end position="547"/>
    </location>
</feature>
<evidence type="ECO:0000256" key="3">
    <source>
        <dbReference type="ARBA" id="ARBA00022737"/>
    </source>
</evidence>
<keyword evidence="3" id="KW-0677">Repeat</keyword>
<dbReference type="Proteomes" id="UP001164746">
    <property type="component" value="Chromosome 3"/>
</dbReference>
<protein>
    <submittedName>
        <fullName evidence="6">RAGP1-like protein</fullName>
    </submittedName>
</protein>
<dbReference type="Gene3D" id="3.80.10.10">
    <property type="entry name" value="Ribonuclease Inhibitor"/>
    <property type="match status" value="1"/>
</dbReference>
<sequence>MAADDVDDVTKKLEATKVGETFVLSFKGKGLKLDKREDAKEIVEGIEACKVMTGLSMEGNTMGIDAAEAIAEALKKHPEFQRALWSDMFTGRLKTEIPPALKHLGAAMIEANAQLVELDLSDNAFGPNGVEGIVTLLKSKTCYTLKELKLNNNGLGTTGGKMLASCLMDCYQSSSAAGTPLALKVFISGRGRLENDGSKALSEVFKLMGSLEEVAMPQNGINHEGITALAEAFQHNPNLRILNLNDNTFTIIGAKSMAKVLPKLQNLEVINFGDCLIRTDGAKLIAKAITDGHKKLRELVLSGNEISAPGASRITEAVENKDKLEKIDLDSNMFGEEGVELVKAALETIGKLDILGSLSGDEGSDDEDEENYDDTYEEENVQEEQEGDAVDDPALAVRGMALTPKQKSVNVKDFLSFPSPTKLHSFGKDLATSLRQELGSDIQDMDKTVSTLIRISTVVTEGDAKSLQAVCNCADDILQEVFKSGDDNTGMMMANAYLVYMGILKGEDKKYRPPNDISGPLLVLENIVRQSYFPRSARTIIAAFIDKCCF</sequence>
<evidence type="ECO:0000256" key="1">
    <source>
        <dbReference type="ARBA" id="ARBA00022468"/>
    </source>
</evidence>
<dbReference type="Pfam" id="PF13516">
    <property type="entry name" value="LRR_6"/>
    <property type="match status" value="4"/>
</dbReference>
<dbReference type="Pfam" id="PF07834">
    <property type="entry name" value="RanGAP1_C"/>
    <property type="match status" value="1"/>
</dbReference>
<evidence type="ECO:0000256" key="4">
    <source>
        <dbReference type="SAM" id="MobiDB-lite"/>
    </source>
</evidence>
<keyword evidence="7" id="KW-1185">Reference proteome</keyword>
<evidence type="ECO:0000256" key="2">
    <source>
        <dbReference type="ARBA" id="ARBA00022614"/>
    </source>
</evidence>
<feature type="compositionally biased region" description="Acidic residues" evidence="4">
    <location>
        <begin position="362"/>
        <end position="388"/>
    </location>
</feature>